<proteinExistence type="predicted"/>
<comment type="caution">
    <text evidence="2">The sequence shown here is derived from an EMBL/GenBank/DDBJ whole genome shotgun (WGS) entry which is preliminary data.</text>
</comment>
<gene>
    <name evidence="2" type="ORF">NQ318_019364</name>
</gene>
<organism evidence="2 3">
    <name type="scientific">Aromia moschata</name>
    <dbReference type="NCBI Taxonomy" id="1265417"/>
    <lineage>
        <taxon>Eukaryota</taxon>
        <taxon>Metazoa</taxon>
        <taxon>Ecdysozoa</taxon>
        <taxon>Arthropoda</taxon>
        <taxon>Hexapoda</taxon>
        <taxon>Insecta</taxon>
        <taxon>Pterygota</taxon>
        <taxon>Neoptera</taxon>
        <taxon>Endopterygota</taxon>
        <taxon>Coleoptera</taxon>
        <taxon>Polyphaga</taxon>
        <taxon>Cucujiformia</taxon>
        <taxon>Chrysomeloidea</taxon>
        <taxon>Cerambycidae</taxon>
        <taxon>Cerambycinae</taxon>
        <taxon>Callichromatini</taxon>
        <taxon>Aromia</taxon>
    </lineage>
</organism>
<protein>
    <recommendedName>
        <fullName evidence="1">Ionotropic receptor 75a N-terminal domain-containing protein</fullName>
    </recommendedName>
</protein>
<evidence type="ECO:0000259" key="1">
    <source>
        <dbReference type="Pfam" id="PF24576"/>
    </source>
</evidence>
<dbReference type="InterPro" id="IPR057074">
    <property type="entry name" value="IR75A_N"/>
</dbReference>
<reference evidence="2" key="1">
    <citation type="journal article" date="2023" name="Insect Mol. Biol.">
        <title>Genome sequencing provides insights into the evolution of gene families encoding plant cell wall-degrading enzymes in longhorned beetles.</title>
        <authorList>
            <person name="Shin N.R."/>
            <person name="Okamura Y."/>
            <person name="Kirsch R."/>
            <person name="Pauchet Y."/>
        </authorList>
    </citation>
    <scope>NUCLEOTIDE SEQUENCE</scope>
    <source>
        <strain evidence="2">AMC_N1</strain>
    </source>
</reference>
<dbReference type="AlphaFoldDB" id="A0AAV8XYF0"/>
<dbReference type="Proteomes" id="UP001162162">
    <property type="component" value="Unassembled WGS sequence"/>
</dbReference>
<keyword evidence="3" id="KW-1185">Reference proteome</keyword>
<name>A0AAV8XYF0_9CUCU</name>
<evidence type="ECO:0000313" key="2">
    <source>
        <dbReference type="EMBL" id="KAJ8943881.1"/>
    </source>
</evidence>
<dbReference type="EMBL" id="JAPWTK010000274">
    <property type="protein sequence ID" value="KAJ8943881.1"/>
    <property type="molecule type" value="Genomic_DNA"/>
</dbReference>
<evidence type="ECO:0000313" key="3">
    <source>
        <dbReference type="Proteomes" id="UP001162162"/>
    </source>
</evidence>
<feature type="domain" description="Ionotropic receptor 75a N-terminal" evidence="1">
    <location>
        <begin position="260"/>
        <end position="378"/>
    </location>
</feature>
<sequence>MVSIYPPLPMVQWQICRGPPSLRGQNNLFWEPYILHSPVQLLYFKFGFFSVEHEASSSENVQGPLRKRSSSRDRQPPHIIAYIMQMKNDTYITLLNSTKIYQSSHPNYWTPKEGMEKVRQGGYAYYTVESSAYGIISRTFDNRQICNLEKVIFIPASPVGLHLPKKSQYTELFHISKLIVIVCLYNGLAAVDYLQCTENFNFRKVSCFSDDEGEWYTQEDRFKLYKIFSQHELGIRIAFLPIQKGCYKNSSDEFYEKRSFILDLSCENAKTVLEESSQNYKFRQINRWLMIGNSTMAKGDIKLLFDDLQLRMDMNVKVALPKSNGTKYEILEVYDQGIGVDLQINTVGTFQNANLTYFGKIFSLYNSRKNMSGVLIRTANTANYTSSPPENRLIELRQSRVESTEKVHIHLSLVLAEMHQFRLCNEEEETSRHIILECPALTHWRYGLLRIENPRRPFQRKIL</sequence>
<dbReference type="Pfam" id="PF24576">
    <property type="entry name" value="IR75A_N"/>
    <property type="match status" value="1"/>
</dbReference>
<accession>A0AAV8XYF0</accession>